<proteinExistence type="predicted"/>
<evidence type="ECO:0000259" key="2">
    <source>
        <dbReference type="Pfam" id="PF24671"/>
    </source>
</evidence>
<dbReference type="GO" id="GO:0031514">
    <property type="term" value="C:motile cilium"/>
    <property type="evidence" value="ECO:0007669"/>
    <property type="project" value="TreeGrafter"/>
</dbReference>
<dbReference type="VEuPathDB" id="FungiDB:SeMB42_g04300"/>
<keyword evidence="4" id="KW-1185">Reference proteome</keyword>
<reference evidence="3 4" key="1">
    <citation type="journal article" date="2019" name="Sci. Rep.">
        <title>Comparative genomics of chytrid fungi reveal insights into the obligate biotrophic and pathogenic lifestyle of Synchytrium endobioticum.</title>
        <authorList>
            <person name="van de Vossenberg B.T.L.H."/>
            <person name="Warris S."/>
            <person name="Nguyen H.D.T."/>
            <person name="van Gent-Pelzer M.P.E."/>
            <person name="Joly D.L."/>
            <person name="van de Geest H.C."/>
            <person name="Bonants P.J.M."/>
            <person name="Smith D.S."/>
            <person name="Levesque C.A."/>
            <person name="van der Lee T.A.J."/>
        </authorList>
    </citation>
    <scope>NUCLEOTIDE SEQUENCE [LARGE SCALE GENOMIC DNA]</scope>
    <source>
        <strain evidence="3 4">MB42</strain>
    </source>
</reference>
<sequence length="250" mass="26909">MTDDEKSSLTHKQGSAAAAEDDSKNTPGADLDYLSPFLVNYAQGHALSKDEALLVKDAAIKSLKERLLERANIIQARLDGVTAEYQKRQAAFTRSDVAPAATAASGGGAQGPEATGTRKQDTAEEFARFSEDALFTIRVLEKRLAKVRLDAHFPPTFTTKPDIATSIPAATRELAKASRDIRDTIQASLVKPESTNEVKSTMCFETTCPKCSKPTWAGCGQHIESALKHVKPEDRCKCPREAAGPSCAGM</sequence>
<feature type="region of interest" description="Disordered" evidence="1">
    <location>
        <begin position="96"/>
        <end position="122"/>
    </location>
</feature>
<dbReference type="AlphaFoldDB" id="A0A507CZE5"/>
<dbReference type="Pfam" id="PF24671">
    <property type="entry name" value="DRC7_C"/>
    <property type="match status" value="1"/>
</dbReference>
<feature type="region of interest" description="Disordered" evidence="1">
    <location>
        <begin position="1"/>
        <end position="29"/>
    </location>
</feature>
<dbReference type="STRING" id="286115.A0A507CZE5"/>
<gene>
    <name evidence="3" type="ORF">SeMB42_g04300</name>
</gene>
<dbReference type="Proteomes" id="UP000317494">
    <property type="component" value="Unassembled WGS sequence"/>
</dbReference>
<evidence type="ECO:0000313" key="4">
    <source>
        <dbReference type="Proteomes" id="UP000317494"/>
    </source>
</evidence>
<dbReference type="PANTHER" id="PTHR35249:SF2">
    <property type="entry name" value="DYNEIN REGULATORY COMPLEX SUBUNIT 7"/>
    <property type="match status" value="1"/>
</dbReference>
<comment type="caution">
    <text evidence="3">The sequence shown here is derived from an EMBL/GenBank/DDBJ whole genome shotgun (WGS) entry which is preliminary data.</text>
</comment>
<evidence type="ECO:0000256" key="1">
    <source>
        <dbReference type="SAM" id="MobiDB-lite"/>
    </source>
</evidence>
<name>A0A507CZE5_9FUNG</name>
<dbReference type="GO" id="GO:0048870">
    <property type="term" value="P:cell motility"/>
    <property type="evidence" value="ECO:0007669"/>
    <property type="project" value="TreeGrafter"/>
</dbReference>
<dbReference type="EMBL" id="QEAN01000170">
    <property type="protein sequence ID" value="TPX44534.1"/>
    <property type="molecule type" value="Genomic_DNA"/>
</dbReference>
<dbReference type="InterPro" id="IPR033551">
    <property type="entry name" value="DRC7/lobo"/>
</dbReference>
<dbReference type="InterPro" id="IPR056292">
    <property type="entry name" value="DRC7_C"/>
</dbReference>
<accession>A0A507CZE5</accession>
<feature type="domain" description="Dynein regulatory complex subunit 7 C-terminal" evidence="2">
    <location>
        <begin position="46"/>
        <end position="148"/>
    </location>
</feature>
<organism evidence="3 4">
    <name type="scientific">Synchytrium endobioticum</name>
    <dbReference type="NCBI Taxonomy" id="286115"/>
    <lineage>
        <taxon>Eukaryota</taxon>
        <taxon>Fungi</taxon>
        <taxon>Fungi incertae sedis</taxon>
        <taxon>Chytridiomycota</taxon>
        <taxon>Chytridiomycota incertae sedis</taxon>
        <taxon>Chytridiomycetes</taxon>
        <taxon>Synchytriales</taxon>
        <taxon>Synchytriaceae</taxon>
        <taxon>Synchytrium</taxon>
    </lineage>
</organism>
<protein>
    <recommendedName>
        <fullName evidence="2">Dynein regulatory complex subunit 7 C-terminal domain-containing protein</fullName>
    </recommendedName>
</protein>
<evidence type="ECO:0000313" key="3">
    <source>
        <dbReference type="EMBL" id="TPX44534.1"/>
    </source>
</evidence>
<dbReference type="PANTHER" id="PTHR35249">
    <property type="entry name" value="DYNEIN REGULATORY COMPLEX SUBUNIT 7"/>
    <property type="match status" value="1"/>
</dbReference>